<dbReference type="SUPFAM" id="SSF46894">
    <property type="entry name" value="C-terminal effector domain of the bipartite response regulators"/>
    <property type="match status" value="1"/>
</dbReference>
<dbReference type="PROSITE" id="PS51755">
    <property type="entry name" value="OMPR_PHOB"/>
    <property type="match status" value="1"/>
</dbReference>
<dbReference type="Gene3D" id="1.10.10.10">
    <property type="entry name" value="Winged helix-like DNA-binding domain superfamily/Winged helix DNA-binding domain"/>
    <property type="match status" value="1"/>
</dbReference>
<comment type="caution">
    <text evidence="4">The sequence shown here is derived from an EMBL/GenBank/DDBJ whole genome shotgun (WGS) entry which is preliminary data.</text>
</comment>
<dbReference type="GO" id="GO:0006780">
    <property type="term" value="P:uroporphyrinogen III biosynthetic process"/>
    <property type="evidence" value="ECO:0007669"/>
    <property type="project" value="InterPro"/>
</dbReference>
<dbReference type="InterPro" id="IPR016032">
    <property type="entry name" value="Sig_transdc_resp-reg_C-effctor"/>
</dbReference>
<feature type="domain" description="OmpR/PhoB-type" evidence="3">
    <location>
        <begin position="285"/>
        <end position="379"/>
    </location>
</feature>
<evidence type="ECO:0000313" key="4">
    <source>
        <dbReference type="EMBL" id="MBR7827644.1"/>
    </source>
</evidence>
<dbReference type="EMBL" id="JAGSOH010000039">
    <property type="protein sequence ID" value="MBR7827644.1"/>
    <property type="molecule type" value="Genomic_DNA"/>
</dbReference>
<evidence type="ECO:0000256" key="2">
    <source>
        <dbReference type="PROSITE-ProRule" id="PRU01091"/>
    </source>
</evidence>
<feature type="DNA-binding region" description="OmpR/PhoB-type" evidence="2">
    <location>
        <begin position="285"/>
        <end position="379"/>
    </location>
</feature>
<evidence type="ECO:0000256" key="1">
    <source>
        <dbReference type="ARBA" id="ARBA00023125"/>
    </source>
</evidence>
<dbReference type="Pfam" id="PF02602">
    <property type="entry name" value="HEM4"/>
    <property type="match status" value="1"/>
</dbReference>
<keyword evidence="4" id="KW-0456">Lyase</keyword>
<name>A0A941EHB5_9ACTN</name>
<dbReference type="InterPro" id="IPR036108">
    <property type="entry name" value="4pyrrol_syn_uPrphyn_synt_sf"/>
</dbReference>
<evidence type="ECO:0000313" key="5">
    <source>
        <dbReference type="Proteomes" id="UP000676325"/>
    </source>
</evidence>
<dbReference type="GO" id="GO:0004852">
    <property type="term" value="F:uroporphyrinogen-III synthase activity"/>
    <property type="evidence" value="ECO:0007669"/>
    <property type="project" value="UniProtKB-EC"/>
</dbReference>
<dbReference type="GO" id="GO:0003677">
    <property type="term" value="F:DNA binding"/>
    <property type="evidence" value="ECO:0007669"/>
    <property type="project" value="UniProtKB-UniRule"/>
</dbReference>
<keyword evidence="1 2" id="KW-0238">DNA-binding</keyword>
<dbReference type="PANTHER" id="PTHR40082">
    <property type="entry name" value="BLR5956 PROTEIN"/>
    <property type="match status" value="1"/>
</dbReference>
<dbReference type="NCBIfam" id="NF005568">
    <property type="entry name" value="PRK07239.1"/>
    <property type="match status" value="1"/>
</dbReference>
<dbReference type="Gene3D" id="3.40.50.10090">
    <property type="match status" value="2"/>
</dbReference>
<dbReference type="InterPro" id="IPR001867">
    <property type="entry name" value="OmpR/PhoB-type_DNA-bd"/>
</dbReference>
<protein>
    <submittedName>
        <fullName evidence="4">Uroporphyrinogen-III synthase</fullName>
        <ecNumber evidence="4">4.2.1.75</ecNumber>
    </submittedName>
</protein>
<dbReference type="GO" id="GO:0006355">
    <property type="term" value="P:regulation of DNA-templated transcription"/>
    <property type="evidence" value="ECO:0007669"/>
    <property type="project" value="InterPro"/>
</dbReference>
<dbReference type="Pfam" id="PF00486">
    <property type="entry name" value="Trans_reg_C"/>
    <property type="match status" value="1"/>
</dbReference>
<dbReference type="CDD" id="cd06578">
    <property type="entry name" value="HemD"/>
    <property type="match status" value="1"/>
</dbReference>
<reference evidence="4" key="1">
    <citation type="submission" date="2021-04" db="EMBL/GenBank/DDBJ databases">
        <title>Genome based classification of Actinospica acidithermotolerans sp. nov., an actinobacterium isolated from an Indonesian hot spring.</title>
        <authorList>
            <person name="Kusuma A.B."/>
            <person name="Putra K.E."/>
            <person name="Nafisah S."/>
            <person name="Loh J."/>
            <person name="Nouioui I."/>
            <person name="Goodfellow M."/>
        </authorList>
    </citation>
    <scope>NUCLEOTIDE SEQUENCE</scope>
    <source>
        <strain evidence="4">MGRD01-02</strain>
    </source>
</reference>
<dbReference type="SUPFAM" id="SSF69618">
    <property type="entry name" value="HemD-like"/>
    <property type="match status" value="1"/>
</dbReference>
<dbReference type="AlphaFoldDB" id="A0A941EHB5"/>
<dbReference type="InterPro" id="IPR039793">
    <property type="entry name" value="UROS/Hem4"/>
</dbReference>
<dbReference type="RefSeq" id="WP_212518786.1">
    <property type="nucleotide sequence ID" value="NZ_JAGSOH010000039.1"/>
</dbReference>
<evidence type="ECO:0000259" key="3">
    <source>
        <dbReference type="PROSITE" id="PS51755"/>
    </source>
</evidence>
<accession>A0A941EHB5</accession>
<sequence length="390" mass="41822">MHTPADVAFADPYGSVPLAGCVVGITADRRREELTMLLERRGARVVSAPTLRIEQFDDEAPLYEATKACVSGRLDYVVATTGIGWRGWMNAAEGWGLEEALTARCRFASVLTRGPKATGAVRASGLSESFASPTEESREILNWLTARSLQGTRIAVQRHANYDAAFVEALRECGAEVIDVPVYRWGPSPDPAAVDRLVHAIARHEVHAVAFTSAPGATALLDAADAIGEGARVREAFTEPVLAACIGELCAQPFLSQELPALWPERGRLGSLVRVLTDELPSRLRQTIHTALGDVVMQGNAVGIGGTVVTLPTQPAAVLHELARSPGRVISRTDLLRRVWGRRGADHIVEVTVARLRAALGEHAGLVVTVPKRGYRLAAERQPVAAVPGR</sequence>
<dbReference type="SMART" id="SM00862">
    <property type="entry name" value="Trans_reg_C"/>
    <property type="match status" value="1"/>
</dbReference>
<dbReference type="GO" id="GO:0000160">
    <property type="term" value="P:phosphorelay signal transduction system"/>
    <property type="evidence" value="ECO:0007669"/>
    <property type="project" value="InterPro"/>
</dbReference>
<dbReference type="EC" id="4.2.1.75" evidence="4"/>
<dbReference type="PANTHER" id="PTHR40082:SF1">
    <property type="entry name" value="BLR5956 PROTEIN"/>
    <property type="match status" value="1"/>
</dbReference>
<gene>
    <name evidence="4" type="ORF">KDK95_15100</name>
</gene>
<dbReference type="InterPro" id="IPR003754">
    <property type="entry name" value="4pyrrol_synth_uPrphyn_synth"/>
</dbReference>
<dbReference type="Proteomes" id="UP000676325">
    <property type="component" value="Unassembled WGS sequence"/>
</dbReference>
<proteinExistence type="predicted"/>
<organism evidence="4 5">
    <name type="scientific">Actinospica acidithermotolerans</name>
    <dbReference type="NCBI Taxonomy" id="2828514"/>
    <lineage>
        <taxon>Bacteria</taxon>
        <taxon>Bacillati</taxon>
        <taxon>Actinomycetota</taxon>
        <taxon>Actinomycetes</taxon>
        <taxon>Catenulisporales</taxon>
        <taxon>Actinospicaceae</taxon>
        <taxon>Actinospica</taxon>
    </lineage>
</organism>
<dbReference type="InterPro" id="IPR036388">
    <property type="entry name" value="WH-like_DNA-bd_sf"/>
</dbReference>
<dbReference type="CDD" id="cd00383">
    <property type="entry name" value="trans_reg_C"/>
    <property type="match status" value="1"/>
</dbReference>
<keyword evidence="5" id="KW-1185">Reference proteome</keyword>